<dbReference type="AlphaFoldDB" id="M1DGF1"/>
<dbReference type="HOGENOM" id="CLU_1148912_0_0_1"/>
<keyword evidence="3" id="KW-1185">Reference proteome</keyword>
<feature type="compositionally biased region" description="Basic and acidic residues" evidence="1">
    <location>
        <begin position="31"/>
        <end position="41"/>
    </location>
</feature>
<dbReference type="EnsemblPlants" id="PGSC0003DMT400088644">
    <property type="protein sequence ID" value="PGSC0003DMT400088644"/>
    <property type="gene ID" value="PGSC0003DMG400038215"/>
</dbReference>
<feature type="region of interest" description="Disordered" evidence="1">
    <location>
        <begin position="1"/>
        <end position="75"/>
    </location>
</feature>
<dbReference type="InParanoid" id="M1DGF1"/>
<dbReference type="PaxDb" id="4113-PGSC0003DMT400088644"/>
<evidence type="ECO:0000313" key="2">
    <source>
        <dbReference type="EnsemblPlants" id="PGSC0003DMT400088644"/>
    </source>
</evidence>
<organism evidence="2 3">
    <name type="scientific">Solanum tuberosum</name>
    <name type="common">Potato</name>
    <dbReference type="NCBI Taxonomy" id="4113"/>
    <lineage>
        <taxon>Eukaryota</taxon>
        <taxon>Viridiplantae</taxon>
        <taxon>Streptophyta</taxon>
        <taxon>Embryophyta</taxon>
        <taxon>Tracheophyta</taxon>
        <taxon>Spermatophyta</taxon>
        <taxon>Magnoliopsida</taxon>
        <taxon>eudicotyledons</taxon>
        <taxon>Gunneridae</taxon>
        <taxon>Pentapetalae</taxon>
        <taxon>asterids</taxon>
        <taxon>lamiids</taxon>
        <taxon>Solanales</taxon>
        <taxon>Solanaceae</taxon>
        <taxon>Solanoideae</taxon>
        <taxon>Solaneae</taxon>
        <taxon>Solanum</taxon>
    </lineage>
</organism>
<name>M1DGF1_SOLTU</name>
<sequence>MPPHKKDKGIKINEDAAASKAKATKLPTTDGKGKGKEKAHVSLEASSNSDGIYATNLTTSESEGENQEHQAATFDPEEDESLVAQMVELHSKKLNDMSSLRTPQITTTTPPTLAHVVVLAPLVSKNYELSKVTQIPIVHPTPRSLYSKLGLEVLHRLGSLGAAKEEASYQIQASGGRHQQPSGSGGCYIWYIMVCSSKLPQSHFGGQFSVAGGLVTGQISPLMEHYFPNAETTNAHHTHLTL</sequence>
<accession>M1DGF1</accession>
<reference evidence="2" key="2">
    <citation type="submission" date="2015-06" db="UniProtKB">
        <authorList>
            <consortium name="EnsemblPlants"/>
        </authorList>
    </citation>
    <scope>IDENTIFICATION</scope>
    <source>
        <strain evidence="2">DM1-3 516 R44</strain>
    </source>
</reference>
<evidence type="ECO:0000256" key="1">
    <source>
        <dbReference type="SAM" id="MobiDB-lite"/>
    </source>
</evidence>
<protein>
    <submittedName>
        <fullName evidence="2">Uncharacterized protein</fullName>
    </submittedName>
</protein>
<dbReference type="Gramene" id="PGSC0003DMT400088644">
    <property type="protein sequence ID" value="PGSC0003DMT400088644"/>
    <property type="gene ID" value="PGSC0003DMG400038215"/>
</dbReference>
<evidence type="ECO:0000313" key="3">
    <source>
        <dbReference type="Proteomes" id="UP000011115"/>
    </source>
</evidence>
<reference evidence="3" key="1">
    <citation type="journal article" date="2011" name="Nature">
        <title>Genome sequence and analysis of the tuber crop potato.</title>
        <authorList>
            <consortium name="The Potato Genome Sequencing Consortium"/>
        </authorList>
    </citation>
    <scope>NUCLEOTIDE SEQUENCE [LARGE SCALE GENOMIC DNA]</scope>
    <source>
        <strain evidence="3">cv. DM1-3 516 R44</strain>
    </source>
</reference>
<dbReference type="Proteomes" id="UP000011115">
    <property type="component" value="Unassembled WGS sequence"/>
</dbReference>
<feature type="compositionally biased region" description="Polar residues" evidence="1">
    <location>
        <begin position="44"/>
        <end position="61"/>
    </location>
</feature>
<proteinExistence type="predicted"/>